<feature type="compositionally biased region" description="Low complexity" evidence="1">
    <location>
        <begin position="255"/>
        <end position="275"/>
    </location>
</feature>
<feature type="compositionally biased region" description="Basic residues" evidence="1">
    <location>
        <begin position="48"/>
        <end position="61"/>
    </location>
</feature>
<accession>A0A8S3XX33</accession>
<dbReference type="OrthoDB" id="2215036at2759"/>
<evidence type="ECO:0000256" key="1">
    <source>
        <dbReference type="SAM" id="MobiDB-lite"/>
    </source>
</evidence>
<comment type="caution">
    <text evidence="3">The sequence shown here is derived from an EMBL/GenBank/DDBJ whole genome shotgun (WGS) entry which is preliminary data.</text>
</comment>
<dbReference type="Pfam" id="PF19273">
    <property type="entry name" value="Exportin-5"/>
    <property type="match status" value="1"/>
</dbReference>
<evidence type="ECO:0000313" key="4">
    <source>
        <dbReference type="Proteomes" id="UP000691718"/>
    </source>
</evidence>
<organism evidence="3 4">
    <name type="scientific">Parnassius apollo</name>
    <name type="common">Apollo butterfly</name>
    <name type="synonym">Papilio apollo</name>
    <dbReference type="NCBI Taxonomy" id="110799"/>
    <lineage>
        <taxon>Eukaryota</taxon>
        <taxon>Metazoa</taxon>
        <taxon>Ecdysozoa</taxon>
        <taxon>Arthropoda</taxon>
        <taxon>Hexapoda</taxon>
        <taxon>Insecta</taxon>
        <taxon>Pterygota</taxon>
        <taxon>Neoptera</taxon>
        <taxon>Endopterygota</taxon>
        <taxon>Lepidoptera</taxon>
        <taxon>Glossata</taxon>
        <taxon>Ditrysia</taxon>
        <taxon>Papilionoidea</taxon>
        <taxon>Papilionidae</taxon>
        <taxon>Parnassiinae</taxon>
        <taxon>Parnassini</taxon>
        <taxon>Parnassius</taxon>
        <taxon>Parnassius</taxon>
    </lineage>
</organism>
<feature type="compositionally biased region" description="Gly residues" evidence="1">
    <location>
        <begin position="237"/>
        <end position="246"/>
    </location>
</feature>
<name>A0A8S3XX33_PARAO</name>
<feature type="region of interest" description="Disordered" evidence="1">
    <location>
        <begin position="237"/>
        <end position="285"/>
    </location>
</feature>
<evidence type="ECO:0000313" key="3">
    <source>
        <dbReference type="EMBL" id="CAG5044719.1"/>
    </source>
</evidence>
<evidence type="ECO:0000259" key="2">
    <source>
        <dbReference type="Pfam" id="PF19273"/>
    </source>
</evidence>
<feature type="domain" description="Exportin-5 C-terminal" evidence="2">
    <location>
        <begin position="88"/>
        <end position="229"/>
    </location>
</feature>
<dbReference type="Proteomes" id="UP000691718">
    <property type="component" value="Unassembled WGS sequence"/>
</dbReference>
<proteinExistence type="predicted"/>
<sequence length="285" mass="30606">MDESVARRFRCGHDGVRQPGVAQPVRRARAAAAAARAGSGARAARAARASRRRAAPRRTRARVQPPPAERRNLLGLRDDAPHAPAVEPHDRMQNYLHTLHDNVCHLVGAAAASLGRELYGAAGLARCVTEALLAAPEHLPDHWLRRVLRAALRPLLHHCPPAHHADVALPLLDRLAPFMLVHLSQRWDYVTSLYESGKLEEEGGSESQEVLEDMLVRHLTREHLELLKISLVDTGGGAGGGGGCGEPGDMEEESAAPQRARPRVGAGRAGAGAAARRARSAAHGR</sequence>
<dbReference type="EMBL" id="CAJQZP010001418">
    <property type="protein sequence ID" value="CAG5044719.1"/>
    <property type="molecule type" value="Genomic_DNA"/>
</dbReference>
<feature type="region of interest" description="Disordered" evidence="1">
    <location>
        <begin position="1"/>
        <end position="72"/>
    </location>
</feature>
<feature type="compositionally biased region" description="Basic and acidic residues" evidence="1">
    <location>
        <begin position="1"/>
        <end position="16"/>
    </location>
</feature>
<dbReference type="AlphaFoldDB" id="A0A8S3XX33"/>
<keyword evidence="4" id="KW-1185">Reference proteome</keyword>
<gene>
    <name evidence="3" type="ORF">PAPOLLO_LOCUS23094</name>
</gene>
<reference evidence="3" key="1">
    <citation type="submission" date="2021-04" db="EMBL/GenBank/DDBJ databases">
        <authorList>
            <person name="Tunstrom K."/>
        </authorList>
    </citation>
    <scope>NUCLEOTIDE SEQUENCE</scope>
</reference>
<dbReference type="InterPro" id="IPR045478">
    <property type="entry name" value="Exportin-5_C"/>
</dbReference>
<feature type="compositionally biased region" description="Basic residues" evidence="1">
    <location>
        <begin position="276"/>
        <end position="285"/>
    </location>
</feature>
<feature type="compositionally biased region" description="Low complexity" evidence="1">
    <location>
        <begin position="22"/>
        <end position="47"/>
    </location>
</feature>
<protein>
    <submittedName>
        <fullName evidence="3">(apollo) hypothetical protein</fullName>
    </submittedName>
</protein>